<accession>A0ABQ4C5L1</accession>
<organism evidence="2 3">
    <name type="scientific">Asanoa iriomotensis</name>
    <dbReference type="NCBI Taxonomy" id="234613"/>
    <lineage>
        <taxon>Bacteria</taxon>
        <taxon>Bacillati</taxon>
        <taxon>Actinomycetota</taxon>
        <taxon>Actinomycetes</taxon>
        <taxon>Micromonosporales</taxon>
        <taxon>Micromonosporaceae</taxon>
        <taxon>Asanoa</taxon>
    </lineage>
</organism>
<feature type="transmembrane region" description="Helical" evidence="1">
    <location>
        <begin position="86"/>
        <end position="106"/>
    </location>
</feature>
<keyword evidence="1" id="KW-0812">Transmembrane</keyword>
<feature type="transmembrane region" description="Helical" evidence="1">
    <location>
        <begin position="112"/>
        <end position="129"/>
    </location>
</feature>
<gene>
    <name evidence="2" type="ORF">Air01nite_41500</name>
</gene>
<dbReference type="Proteomes" id="UP000624325">
    <property type="component" value="Unassembled WGS sequence"/>
</dbReference>
<keyword evidence="3" id="KW-1185">Reference proteome</keyword>
<evidence type="ECO:0000313" key="2">
    <source>
        <dbReference type="EMBL" id="GIF58055.1"/>
    </source>
</evidence>
<keyword evidence="1" id="KW-1133">Transmembrane helix</keyword>
<proteinExistence type="predicted"/>
<protein>
    <submittedName>
        <fullName evidence="2">Uncharacterized protein</fullName>
    </submittedName>
</protein>
<feature type="transmembrane region" description="Helical" evidence="1">
    <location>
        <begin position="59"/>
        <end position="79"/>
    </location>
</feature>
<comment type="caution">
    <text evidence="2">The sequence shown here is derived from an EMBL/GenBank/DDBJ whole genome shotgun (WGS) entry which is preliminary data.</text>
</comment>
<feature type="transmembrane region" description="Helical" evidence="1">
    <location>
        <begin position="32"/>
        <end position="53"/>
    </location>
</feature>
<keyword evidence="1" id="KW-0472">Membrane</keyword>
<reference evidence="2 3" key="1">
    <citation type="submission" date="2021-01" db="EMBL/GenBank/DDBJ databases">
        <title>Whole genome shotgun sequence of Asanoa iriomotensis NBRC 100142.</title>
        <authorList>
            <person name="Komaki H."/>
            <person name="Tamura T."/>
        </authorList>
    </citation>
    <scope>NUCLEOTIDE SEQUENCE [LARGE SCALE GENOMIC DNA]</scope>
    <source>
        <strain evidence="2 3">NBRC 100142</strain>
    </source>
</reference>
<evidence type="ECO:0000313" key="3">
    <source>
        <dbReference type="Proteomes" id="UP000624325"/>
    </source>
</evidence>
<dbReference type="EMBL" id="BONC01000029">
    <property type="protein sequence ID" value="GIF58055.1"/>
    <property type="molecule type" value="Genomic_DNA"/>
</dbReference>
<sequence>MQVAGANLFDRPGTVAVVEAPVSAAYARRARLAFVGVSLLVAVLTGAVSALFWHPLLAVVLGLAAGLACGCAAAALVFVWPVLRALWRWSFELAALTVLTVGPALLVRAVNVWSALTIVLAVLVLAFAVRPVRRRLSAWSWCLVVRHRLRVVFAQLVHSASRSSGALPLILWARPTPAGERVWVWLRPGLDLSDLEGKAGKVAVTCWAGEARVVRASARFAALVRVDLTRRDPLANLVPSPLAALLAQVREPRPSLSAVVSPVGLDLADVPEPVEQPRAGRR</sequence>
<evidence type="ECO:0000256" key="1">
    <source>
        <dbReference type="SAM" id="Phobius"/>
    </source>
</evidence>
<name>A0ABQ4C5L1_9ACTN</name>